<dbReference type="Pfam" id="PF03734">
    <property type="entry name" value="YkuD"/>
    <property type="match status" value="1"/>
</dbReference>
<feature type="active site" description="Proton donor/acceptor" evidence="7">
    <location>
        <position position="97"/>
    </location>
</feature>
<dbReference type="GO" id="GO:0005576">
    <property type="term" value="C:extracellular region"/>
    <property type="evidence" value="ECO:0007669"/>
    <property type="project" value="TreeGrafter"/>
</dbReference>
<evidence type="ECO:0000259" key="9">
    <source>
        <dbReference type="PROSITE" id="PS52029"/>
    </source>
</evidence>
<sequence length="142" mass="15985">MRHAFLTVLIAALMQFPVQPVSAANLVAKISLSSQTMVVKQDGVVMYRWKVSTARKGYVTPKGSWKAKWLSRNHRSRKYDDAPMPYAVFFNGGYAVHATYDVKRLGRPASHGCVRLHPNNAAEFFALAREYGLSNTRIVITR</sequence>
<keyword evidence="5 7" id="KW-0573">Peptidoglycan synthesis</keyword>
<protein>
    <submittedName>
        <fullName evidence="10">ErfK/YbiS/YcfS/YnhG family protein</fullName>
    </submittedName>
</protein>
<dbReference type="GO" id="GO:0071972">
    <property type="term" value="F:peptidoglycan L,D-transpeptidase activity"/>
    <property type="evidence" value="ECO:0007669"/>
    <property type="project" value="TreeGrafter"/>
</dbReference>
<comment type="similarity">
    <text evidence="2">Belongs to the YkuD family.</text>
</comment>
<comment type="pathway">
    <text evidence="1 7">Cell wall biogenesis; peptidoglycan biosynthesis.</text>
</comment>
<dbReference type="AlphaFoldDB" id="A0A0L8BIV7"/>
<dbReference type="CDD" id="cd16913">
    <property type="entry name" value="YkuD_like"/>
    <property type="match status" value="1"/>
</dbReference>
<name>A0A0L8BIV7_ENSAD</name>
<dbReference type="InterPro" id="IPR038063">
    <property type="entry name" value="Transpep_catalytic_dom"/>
</dbReference>
<dbReference type="GO" id="GO:0018104">
    <property type="term" value="P:peptidoglycan-protein cross-linking"/>
    <property type="evidence" value="ECO:0007669"/>
    <property type="project" value="TreeGrafter"/>
</dbReference>
<evidence type="ECO:0000256" key="6">
    <source>
        <dbReference type="ARBA" id="ARBA00023316"/>
    </source>
</evidence>
<dbReference type="EMBL" id="LGAP01000025">
    <property type="protein sequence ID" value="KOF14592.1"/>
    <property type="molecule type" value="Genomic_DNA"/>
</dbReference>
<dbReference type="PROSITE" id="PS52029">
    <property type="entry name" value="LD_TPASE"/>
    <property type="match status" value="1"/>
</dbReference>
<dbReference type="SUPFAM" id="SSF141523">
    <property type="entry name" value="L,D-transpeptidase catalytic domain-like"/>
    <property type="match status" value="1"/>
</dbReference>
<keyword evidence="4 7" id="KW-0133">Cell shape</keyword>
<organism evidence="10 11">
    <name type="scientific">Ensifer adhaerens</name>
    <name type="common">Sinorhizobium morelense</name>
    <dbReference type="NCBI Taxonomy" id="106592"/>
    <lineage>
        <taxon>Bacteria</taxon>
        <taxon>Pseudomonadati</taxon>
        <taxon>Pseudomonadota</taxon>
        <taxon>Alphaproteobacteria</taxon>
        <taxon>Hyphomicrobiales</taxon>
        <taxon>Rhizobiaceae</taxon>
        <taxon>Sinorhizobium/Ensifer group</taxon>
        <taxon>Ensifer</taxon>
    </lineage>
</organism>
<feature type="domain" description="L,D-TPase catalytic" evidence="9">
    <location>
        <begin position="26"/>
        <end position="141"/>
    </location>
</feature>
<dbReference type="OrthoDB" id="463216at2"/>
<dbReference type="Proteomes" id="UP000037425">
    <property type="component" value="Unassembled WGS sequence"/>
</dbReference>
<dbReference type="GO" id="GO:0071555">
    <property type="term" value="P:cell wall organization"/>
    <property type="evidence" value="ECO:0007669"/>
    <property type="project" value="UniProtKB-UniRule"/>
</dbReference>
<gene>
    <name evidence="10" type="ORF">AC244_26545</name>
</gene>
<accession>A0A0L8BIV7</accession>
<dbReference type="UniPathway" id="UPA00219"/>
<dbReference type="InterPro" id="IPR050979">
    <property type="entry name" value="LD-transpeptidase"/>
</dbReference>
<feature type="active site" description="Nucleophile" evidence="7">
    <location>
        <position position="113"/>
    </location>
</feature>
<proteinExistence type="inferred from homology"/>
<reference evidence="11" key="1">
    <citation type="submission" date="2015-07" db="EMBL/GenBank/DDBJ databases">
        <title>Whole genome sequence of an Ensifer adhaerens strain isolated from a cave pool in the Wind Cave National Park.</title>
        <authorList>
            <person name="Eng W.W.H."/>
            <person name="Gan H.M."/>
            <person name="Barton H.A."/>
            <person name="Savka M.A."/>
        </authorList>
    </citation>
    <scope>NUCLEOTIDE SEQUENCE [LARGE SCALE GENOMIC DNA]</scope>
    <source>
        <strain evidence="11">SD006</strain>
    </source>
</reference>
<evidence type="ECO:0000256" key="1">
    <source>
        <dbReference type="ARBA" id="ARBA00004752"/>
    </source>
</evidence>
<keyword evidence="3" id="KW-0808">Transferase</keyword>
<dbReference type="PANTHER" id="PTHR30582:SF2">
    <property type="entry name" value="L,D-TRANSPEPTIDASE YCIB-RELATED"/>
    <property type="match status" value="1"/>
</dbReference>
<keyword evidence="8" id="KW-0732">Signal</keyword>
<dbReference type="Gene3D" id="2.40.440.10">
    <property type="entry name" value="L,D-transpeptidase catalytic domain-like"/>
    <property type="match status" value="1"/>
</dbReference>
<dbReference type="GO" id="GO:0016740">
    <property type="term" value="F:transferase activity"/>
    <property type="evidence" value="ECO:0007669"/>
    <property type="project" value="UniProtKB-KW"/>
</dbReference>
<evidence type="ECO:0000313" key="11">
    <source>
        <dbReference type="Proteomes" id="UP000037425"/>
    </source>
</evidence>
<evidence type="ECO:0000256" key="2">
    <source>
        <dbReference type="ARBA" id="ARBA00005992"/>
    </source>
</evidence>
<dbReference type="PANTHER" id="PTHR30582">
    <property type="entry name" value="L,D-TRANSPEPTIDASE"/>
    <property type="match status" value="1"/>
</dbReference>
<evidence type="ECO:0000256" key="3">
    <source>
        <dbReference type="ARBA" id="ARBA00022679"/>
    </source>
</evidence>
<feature type="signal peptide" evidence="8">
    <location>
        <begin position="1"/>
        <end position="23"/>
    </location>
</feature>
<dbReference type="InterPro" id="IPR005490">
    <property type="entry name" value="LD_TPept_cat_dom"/>
</dbReference>
<dbReference type="PATRIC" id="fig|106592.7.peg.4093"/>
<evidence type="ECO:0000256" key="8">
    <source>
        <dbReference type="SAM" id="SignalP"/>
    </source>
</evidence>
<keyword evidence="6 7" id="KW-0961">Cell wall biogenesis/degradation</keyword>
<evidence type="ECO:0000313" key="10">
    <source>
        <dbReference type="EMBL" id="KOF14592.1"/>
    </source>
</evidence>
<evidence type="ECO:0000256" key="4">
    <source>
        <dbReference type="ARBA" id="ARBA00022960"/>
    </source>
</evidence>
<dbReference type="GO" id="GO:0008360">
    <property type="term" value="P:regulation of cell shape"/>
    <property type="evidence" value="ECO:0007669"/>
    <property type="project" value="UniProtKB-UniRule"/>
</dbReference>
<feature type="chain" id="PRO_5005580988" evidence="8">
    <location>
        <begin position="24"/>
        <end position="142"/>
    </location>
</feature>
<comment type="caution">
    <text evidence="10">The sequence shown here is derived from an EMBL/GenBank/DDBJ whole genome shotgun (WGS) entry which is preliminary data.</text>
</comment>
<evidence type="ECO:0000256" key="7">
    <source>
        <dbReference type="PROSITE-ProRule" id="PRU01373"/>
    </source>
</evidence>
<evidence type="ECO:0000256" key="5">
    <source>
        <dbReference type="ARBA" id="ARBA00022984"/>
    </source>
</evidence>